<evidence type="ECO:0000313" key="4">
    <source>
        <dbReference type="Proteomes" id="UP000224567"/>
    </source>
</evidence>
<organism evidence="3 4">
    <name type="scientific">Capsicum baccatum</name>
    <name type="common">Peruvian pepper</name>
    <dbReference type="NCBI Taxonomy" id="33114"/>
    <lineage>
        <taxon>Eukaryota</taxon>
        <taxon>Viridiplantae</taxon>
        <taxon>Streptophyta</taxon>
        <taxon>Embryophyta</taxon>
        <taxon>Tracheophyta</taxon>
        <taxon>Spermatophyta</taxon>
        <taxon>Magnoliopsida</taxon>
        <taxon>eudicotyledons</taxon>
        <taxon>Gunneridae</taxon>
        <taxon>Pentapetalae</taxon>
        <taxon>asterids</taxon>
        <taxon>lamiids</taxon>
        <taxon>Solanales</taxon>
        <taxon>Solanaceae</taxon>
        <taxon>Solanoideae</taxon>
        <taxon>Capsiceae</taxon>
        <taxon>Capsicum</taxon>
    </lineage>
</organism>
<sequence>MVFLSETNNKENVLRRVQRQLNMYHAIIVDPIGLAGGLCLLWNDKVQVCQHHSTYFYIETYVHDITVSSKQWFMFVYLSMDKAICRNQLQELCSRYNSWGPMWVMAGDFNDIRDNSEKIGGRILDESSFTDFKNFLWEIGAIELGFNGKPWTWWCYRENDGIIQERLDRSLCSPEWRLQFNQGNINHLEMEASDHSALLINSEPSPIKRKKRFFFDKRWSKIKEVNIAIEKTWNRSVEGNKQSIVNFKLKRCKLVLLAWLQDSKGKSRKKTQGIKNRTADLKNDIRPFDITNMKELKKELGKAYKDKEIYWKQKFRALWLQEDASLQKEKNMTSIGMTVMDSSGNLLQALGSPLLFVGKTIIAEALAIRIALEKAQENGWTKVQILSDAKNIVDMVMKRSVASWKIDITCEDI</sequence>
<dbReference type="STRING" id="33114.A0A2G2W9Z7"/>
<evidence type="ECO:0000259" key="2">
    <source>
        <dbReference type="Pfam" id="PF13456"/>
    </source>
</evidence>
<dbReference type="Pfam" id="PF13456">
    <property type="entry name" value="RVT_3"/>
    <property type="match status" value="1"/>
</dbReference>
<protein>
    <submittedName>
        <fullName evidence="3">Uncharacterized protein</fullName>
    </submittedName>
</protein>
<proteinExistence type="predicted"/>
<dbReference type="InterPro" id="IPR044730">
    <property type="entry name" value="RNase_H-like_dom_plant"/>
</dbReference>
<reference evidence="4" key="2">
    <citation type="journal article" date="2017" name="J. Anim. Genet.">
        <title>Multiple reference genome sequences of hot pepper reveal the massive evolution of plant disease resistance genes by retroduplication.</title>
        <authorList>
            <person name="Kim S."/>
            <person name="Park J."/>
            <person name="Yeom S.-I."/>
            <person name="Kim Y.-M."/>
            <person name="Seo E."/>
            <person name="Kim K.-T."/>
            <person name="Kim M.-S."/>
            <person name="Lee J.M."/>
            <person name="Cheong K."/>
            <person name="Shin H.-S."/>
            <person name="Kim S.-B."/>
            <person name="Han K."/>
            <person name="Lee J."/>
            <person name="Park M."/>
            <person name="Lee H.-A."/>
            <person name="Lee H.-Y."/>
            <person name="Lee Y."/>
            <person name="Oh S."/>
            <person name="Lee J.H."/>
            <person name="Choi E."/>
            <person name="Choi E."/>
            <person name="Lee S.E."/>
            <person name="Jeon J."/>
            <person name="Kim H."/>
            <person name="Choi G."/>
            <person name="Song H."/>
            <person name="Lee J."/>
            <person name="Lee S.-C."/>
            <person name="Kwon J.-K."/>
            <person name="Lee H.-Y."/>
            <person name="Koo N."/>
            <person name="Hong Y."/>
            <person name="Kim R.W."/>
            <person name="Kang W.-H."/>
            <person name="Huh J.H."/>
            <person name="Kang B.-C."/>
            <person name="Yang T.-J."/>
            <person name="Lee Y.-H."/>
            <person name="Bennetzen J.L."/>
            <person name="Choi D."/>
        </authorList>
    </citation>
    <scope>NUCLEOTIDE SEQUENCE [LARGE SCALE GENOMIC DNA]</scope>
    <source>
        <strain evidence="4">cv. PBC81</strain>
    </source>
</reference>
<comment type="caution">
    <text evidence="3">The sequence shown here is derived from an EMBL/GenBank/DDBJ whole genome shotgun (WGS) entry which is preliminary data.</text>
</comment>
<dbReference type="Proteomes" id="UP000224567">
    <property type="component" value="Unassembled WGS sequence"/>
</dbReference>
<dbReference type="InterPro" id="IPR036397">
    <property type="entry name" value="RNaseH_sf"/>
</dbReference>
<dbReference type="SUPFAM" id="SSF56219">
    <property type="entry name" value="DNase I-like"/>
    <property type="match status" value="1"/>
</dbReference>
<dbReference type="SUPFAM" id="SSF53098">
    <property type="entry name" value="Ribonuclease H-like"/>
    <property type="match status" value="1"/>
</dbReference>
<evidence type="ECO:0000313" key="3">
    <source>
        <dbReference type="EMBL" id="PHT42063.1"/>
    </source>
</evidence>
<gene>
    <name evidence="3" type="ORF">CQW23_20917</name>
</gene>
<dbReference type="InterPro" id="IPR036691">
    <property type="entry name" value="Endo/exonu/phosph_ase_sf"/>
</dbReference>
<keyword evidence="4" id="KW-1185">Reference proteome</keyword>
<dbReference type="GO" id="GO:0003676">
    <property type="term" value="F:nucleic acid binding"/>
    <property type="evidence" value="ECO:0007669"/>
    <property type="project" value="InterPro"/>
</dbReference>
<accession>A0A2G2W9Z7</accession>
<dbReference type="Gene3D" id="3.30.420.10">
    <property type="entry name" value="Ribonuclease H-like superfamily/Ribonuclease H"/>
    <property type="match status" value="1"/>
</dbReference>
<name>A0A2G2W9Z7_CAPBA</name>
<feature type="domain" description="RNase H type-1" evidence="2">
    <location>
        <begin position="323"/>
        <end position="403"/>
    </location>
</feature>
<dbReference type="InterPro" id="IPR002156">
    <property type="entry name" value="RNaseH_domain"/>
</dbReference>
<dbReference type="Pfam" id="PF03372">
    <property type="entry name" value="Exo_endo_phos"/>
    <property type="match status" value="1"/>
</dbReference>
<evidence type="ECO:0000259" key="1">
    <source>
        <dbReference type="Pfam" id="PF03372"/>
    </source>
</evidence>
<dbReference type="PANTHER" id="PTHR33710">
    <property type="entry name" value="BNAC02G09200D PROTEIN"/>
    <property type="match status" value="1"/>
</dbReference>
<reference evidence="3 4" key="1">
    <citation type="journal article" date="2017" name="Genome Biol.">
        <title>New reference genome sequences of hot pepper reveal the massive evolution of plant disease-resistance genes by retroduplication.</title>
        <authorList>
            <person name="Kim S."/>
            <person name="Park J."/>
            <person name="Yeom S.I."/>
            <person name="Kim Y.M."/>
            <person name="Seo E."/>
            <person name="Kim K.T."/>
            <person name="Kim M.S."/>
            <person name="Lee J.M."/>
            <person name="Cheong K."/>
            <person name="Shin H.S."/>
            <person name="Kim S.B."/>
            <person name="Han K."/>
            <person name="Lee J."/>
            <person name="Park M."/>
            <person name="Lee H.A."/>
            <person name="Lee H.Y."/>
            <person name="Lee Y."/>
            <person name="Oh S."/>
            <person name="Lee J.H."/>
            <person name="Choi E."/>
            <person name="Choi E."/>
            <person name="Lee S.E."/>
            <person name="Jeon J."/>
            <person name="Kim H."/>
            <person name="Choi G."/>
            <person name="Song H."/>
            <person name="Lee J."/>
            <person name="Lee S.C."/>
            <person name="Kwon J.K."/>
            <person name="Lee H.Y."/>
            <person name="Koo N."/>
            <person name="Hong Y."/>
            <person name="Kim R.W."/>
            <person name="Kang W.H."/>
            <person name="Huh J.H."/>
            <person name="Kang B.C."/>
            <person name="Yang T.J."/>
            <person name="Lee Y.H."/>
            <person name="Bennetzen J.L."/>
            <person name="Choi D."/>
        </authorList>
    </citation>
    <scope>NUCLEOTIDE SEQUENCE [LARGE SCALE GENOMIC DNA]</scope>
    <source>
        <strain evidence="4">cv. PBC81</strain>
    </source>
</reference>
<dbReference type="PANTHER" id="PTHR33710:SF86">
    <property type="entry name" value="VIRAL MOVEMENT PROTEIN"/>
    <property type="match status" value="1"/>
</dbReference>
<dbReference type="InterPro" id="IPR005135">
    <property type="entry name" value="Endo/exonuclease/phosphatase"/>
</dbReference>
<dbReference type="Gene3D" id="3.60.10.10">
    <property type="entry name" value="Endonuclease/exonuclease/phosphatase"/>
    <property type="match status" value="1"/>
</dbReference>
<feature type="domain" description="Endonuclease/exonuclease/phosphatase" evidence="1">
    <location>
        <begin position="2"/>
        <end position="195"/>
    </location>
</feature>
<dbReference type="EMBL" id="MLFT02000008">
    <property type="protein sequence ID" value="PHT42063.1"/>
    <property type="molecule type" value="Genomic_DNA"/>
</dbReference>
<dbReference type="InterPro" id="IPR012337">
    <property type="entry name" value="RNaseH-like_sf"/>
</dbReference>
<dbReference type="AlphaFoldDB" id="A0A2G2W9Z7"/>
<dbReference type="OrthoDB" id="1935089at2759"/>
<dbReference type="GO" id="GO:0004523">
    <property type="term" value="F:RNA-DNA hybrid ribonuclease activity"/>
    <property type="evidence" value="ECO:0007669"/>
    <property type="project" value="InterPro"/>
</dbReference>
<dbReference type="CDD" id="cd06222">
    <property type="entry name" value="RNase_H_like"/>
    <property type="match status" value="1"/>
</dbReference>